<accession>A0A4E0QQ86</accession>
<feature type="transmembrane region" description="Helical" evidence="1">
    <location>
        <begin position="188"/>
        <end position="208"/>
    </location>
</feature>
<sequence length="522" mass="60805">MEKFRKFISRYGWFGLVRLFFYPVTTLLTTPVRLIQTLWECRVLLDGKWGDYPHFNPHSVINSLFYWTYALNIYRYGRSGVSPYLGLGNYPLSKGFYYSLISLYAYWGAGAITLLFGMFGWWLFHLLWLEIADPEWLILVMFLSLISTTFYVNTFSLQNYNALGWLFFPIALYGLMTGQWWIAAIGWLLTSFGSITLVFIGGILSLAVSVHNLQLTPLLAILPAGLKTLTHFWPNLIQGNILTTSMNVLKGIGSTGKNTKYKRQSSMGMDRTRWYYALLYIQFGIATAWIGEETYLLWTGIAIYFVNSTYARFADEQSMYMMMLSLATAILIQNENLLLLPFYWLLVSPVPLYAGFPSMKVLDVVPRLKPFTIKPLLNAMEQFLKPVQKDQRVLMVFDNPDNQYEKVFDGYRVLLELPFYIASCKKIHFMPDWWAVFEVNYEGAPEFWGRNVKEVLRNVEQWKVDYVVIYQDNDTELDKEWLDAGFESLTEFCWKDYSTLLQGTTLLTPTWWLLKLPDGKRI</sequence>
<feature type="transmembrane region" description="Helical" evidence="1">
    <location>
        <begin position="162"/>
        <end position="182"/>
    </location>
</feature>
<organism evidence="2 3">
    <name type="scientific">Candidatus Thiomargarita nelsonii</name>
    <dbReference type="NCBI Taxonomy" id="1003181"/>
    <lineage>
        <taxon>Bacteria</taxon>
        <taxon>Pseudomonadati</taxon>
        <taxon>Pseudomonadota</taxon>
        <taxon>Gammaproteobacteria</taxon>
        <taxon>Thiotrichales</taxon>
        <taxon>Thiotrichaceae</taxon>
        <taxon>Thiomargarita</taxon>
    </lineage>
</organism>
<evidence type="ECO:0008006" key="4">
    <source>
        <dbReference type="Google" id="ProtNLM"/>
    </source>
</evidence>
<dbReference type="EMBL" id="JSZA02000067">
    <property type="protein sequence ID" value="TGO02868.1"/>
    <property type="molecule type" value="Genomic_DNA"/>
</dbReference>
<evidence type="ECO:0000313" key="2">
    <source>
        <dbReference type="EMBL" id="TGO02868.1"/>
    </source>
</evidence>
<feature type="transmembrane region" description="Helical" evidence="1">
    <location>
        <begin position="55"/>
        <end position="74"/>
    </location>
</feature>
<keyword evidence="1" id="KW-0472">Membrane</keyword>
<gene>
    <name evidence="2" type="ORF">PN36_17470</name>
</gene>
<feature type="transmembrane region" description="Helical" evidence="1">
    <location>
        <begin position="136"/>
        <end position="155"/>
    </location>
</feature>
<feature type="transmembrane region" description="Helical" evidence="1">
    <location>
        <begin position="273"/>
        <end position="290"/>
    </location>
</feature>
<keyword evidence="1" id="KW-1133">Transmembrane helix</keyword>
<keyword evidence="1" id="KW-0812">Transmembrane</keyword>
<dbReference type="Proteomes" id="UP000030428">
    <property type="component" value="Unassembled WGS sequence"/>
</dbReference>
<dbReference type="AlphaFoldDB" id="A0A4E0QQ86"/>
<feature type="transmembrane region" description="Helical" evidence="1">
    <location>
        <begin position="95"/>
        <end position="124"/>
    </location>
</feature>
<feature type="transmembrane region" description="Helical" evidence="1">
    <location>
        <begin position="12"/>
        <end position="35"/>
    </location>
</feature>
<keyword evidence="3" id="KW-1185">Reference proteome</keyword>
<feature type="transmembrane region" description="Helical" evidence="1">
    <location>
        <begin position="296"/>
        <end position="314"/>
    </location>
</feature>
<evidence type="ECO:0000256" key="1">
    <source>
        <dbReference type="SAM" id="Phobius"/>
    </source>
</evidence>
<protein>
    <recommendedName>
        <fullName evidence="4">Glycosyltransferase RgtA/B/C/D-like domain-containing protein</fullName>
    </recommendedName>
</protein>
<reference evidence="2 3" key="1">
    <citation type="journal article" date="2016" name="Front. Microbiol.">
        <title>Single-Cell (Meta-)Genomics of a Dimorphic Candidatus Thiomargarita nelsonii Reveals Genomic Plasticity.</title>
        <authorList>
            <person name="Flood B.E."/>
            <person name="Fliss P."/>
            <person name="Jones D.S."/>
            <person name="Dick G.J."/>
            <person name="Jain S."/>
            <person name="Kaster A.K."/>
            <person name="Winkel M."/>
            <person name="Mussmann M."/>
            <person name="Bailey J."/>
        </authorList>
    </citation>
    <scope>NUCLEOTIDE SEQUENCE [LARGE SCALE GENOMIC DNA]</scope>
    <source>
        <strain evidence="2">Hydrate Ridge</strain>
    </source>
</reference>
<comment type="caution">
    <text evidence="2">The sequence shown here is derived from an EMBL/GenBank/DDBJ whole genome shotgun (WGS) entry which is preliminary data.</text>
</comment>
<name>A0A4E0QQ86_9GAMM</name>
<feature type="transmembrane region" description="Helical" evidence="1">
    <location>
        <begin position="326"/>
        <end position="346"/>
    </location>
</feature>
<evidence type="ECO:0000313" key="3">
    <source>
        <dbReference type="Proteomes" id="UP000030428"/>
    </source>
</evidence>
<proteinExistence type="predicted"/>